<evidence type="ECO:0000256" key="8">
    <source>
        <dbReference type="ARBA" id="ARBA00023052"/>
    </source>
</evidence>
<reference evidence="10" key="1">
    <citation type="submission" date="2014-02" db="EMBL/GenBank/DDBJ databases">
        <authorList>
            <person name="Genoscope - CEA"/>
        </authorList>
    </citation>
    <scope>NUCLEOTIDE SEQUENCE</scope>
    <source>
        <strain evidence="10">LS3</strain>
    </source>
</reference>
<dbReference type="InterPro" id="IPR055152">
    <property type="entry name" value="Transketolase-like_C_2"/>
</dbReference>
<keyword evidence="5" id="KW-0808">Transferase</keyword>
<evidence type="ECO:0000256" key="6">
    <source>
        <dbReference type="ARBA" id="ARBA00022723"/>
    </source>
</evidence>
<dbReference type="GO" id="GO:0046872">
    <property type="term" value="F:metal ion binding"/>
    <property type="evidence" value="ECO:0007669"/>
    <property type="project" value="UniProtKB-KW"/>
</dbReference>
<comment type="cofactor">
    <cofactor evidence="3">
        <name>thiamine diphosphate</name>
        <dbReference type="ChEBI" id="CHEBI:58937"/>
    </cofactor>
</comment>
<comment type="similarity">
    <text evidence="4">Belongs to the transketolase family.</text>
</comment>
<dbReference type="Gene3D" id="3.40.50.920">
    <property type="match status" value="1"/>
</dbReference>
<dbReference type="InterPro" id="IPR005474">
    <property type="entry name" value="Transketolase_N"/>
</dbReference>
<dbReference type="GO" id="GO:0005634">
    <property type="term" value="C:nucleus"/>
    <property type="evidence" value="ECO:0007669"/>
    <property type="project" value="TreeGrafter"/>
</dbReference>
<evidence type="ECO:0000256" key="7">
    <source>
        <dbReference type="ARBA" id="ARBA00022842"/>
    </source>
</evidence>
<dbReference type="SUPFAM" id="SSF52518">
    <property type="entry name" value="Thiamin diphosphate-binding fold (THDP-binding)"/>
    <property type="match status" value="2"/>
</dbReference>
<dbReference type="CDD" id="cd07033">
    <property type="entry name" value="TPP_PYR_DXS_TK_like"/>
    <property type="match status" value="1"/>
</dbReference>
<evidence type="ECO:0000256" key="2">
    <source>
        <dbReference type="ARBA" id="ARBA00001946"/>
    </source>
</evidence>
<dbReference type="PANTHER" id="PTHR43522">
    <property type="entry name" value="TRANSKETOLASE"/>
    <property type="match status" value="1"/>
</dbReference>
<dbReference type="InterPro" id="IPR020826">
    <property type="entry name" value="Transketolase_BS"/>
</dbReference>
<evidence type="ECO:0000259" key="9">
    <source>
        <dbReference type="SMART" id="SM00861"/>
    </source>
</evidence>
<dbReference type="Pfam" id="PF02779">
    <property type="entry name" value="Transket_pyr"/>
    <property type="match status" value="1"/>
</dbReference>
<gene>
    <name evidence="10" type="ORF">GNLVRS02_ARAD1A13266g</name>
</gene>
<sequence length="667" mass="72702">MSDTVISDVRKVVIDCCRQNGGGHGGSAIGMAAIGTALWGSILRYDPKNPSWFDRDRFVLSNGHASLLQYMMLHLSGYSSITMNDLRGYAAEGIDKPDTECHAHPEIETDGVEITTGPLGQGIANAVGMAIASKHLAARFNKPDMSVINSHIYCSIGDACLQEGVGLEAASIAGHLKLDNLTVIHDFNGVICDGPLDWVSSEDLCAKMEASGFHVIKVEEDGNTDVDAIVAALKKAKTIKDKPTFVSIRTTIGYQTSVQNSAKAHHGNYTDEDAQIYGDSSSGTHHVSQSTYDYFKPHVKKNVEEEEKWEKLVEQYCEKYPKLGALLLRFRDGKFAYDPSVLEGEAEALDGLKVNPTKLSGVIADKLFASTPGILAGGADLWGATKLQQQENITFGPGNYAGTIVRYGVREHAMCAISNGISAFQPGAFMPIDNTFLMFYLYGAPAVRMGALCELPGIHLASHDSINEGQNGPTHQPIEVDSLFRAVPNLLFIRPCTHEEVYGAYKVALDQTKTPSIISLSRESISDVPNTDRNKVAKGGYVVIDNDKAKLTVVSTGVELGIAYLAVKQLKSKGIDARLVSMPCIELFERQPQEYQDEVLKTDLVVSIEPYRATYWARLCTASIDVHTWGYSASATANYKRKGLDVDTVVSKLEKYISNPSRRFTVL</sequence>
<dbReference type="Pfam" id="PF00456">
    <property type="entry name" value="Transketolase_N"/>
    <property type="match status" value="1"/>
</dbReference>
<keyword evidence="7" id="KW-0460">Magnesium</keyword>
<dbReference type="InterPro" id="IPR029061">
    <property type="entry name" value="THDP-binding"/>
</dbReference>
<comment type="cofactor">
    <cofactor evidence="1">
        <name>Co(2+)</name>
        <dbReference type="ChEBI" id="CHEBI:48828"/>
    </cofactor>
</comment>
<proteinExistence type="inferred from homology"/>
<dbReference type="CDD" id="cd02012">
    <property type="entry name" value="TPP_TK"/>
    <property type="match status" value="1"/>
</dbReference>
<dbReference type="GO" id="GO:0004802">
    <property type="term" value="F:transketolase activity"/>
    <property type="evidence" value="ECO:0007669"/>
    <property type="project" value="TreeGrafter"/>
</dbReference>
<dbReference type="GO" id="GO:0006098">
    <property type="term" value="P:pentose-phosphate shunt"/>
    <property type="evidence" value="ECO:0007669"/>
    <property type="project" value="TreeGrafter"/>
</dbReference>
<organism evidence="10">
    <name type="scientific">Blastobotrys adeninivorans</name>
    <name type="common">Yeast</name>
    <name type="synonym">Arxula adeninivorans</name>
    <dbReference type="NCBI Taxonomy" id="409370"/>
    <lineage>
        <taxon>Eukaryota</taxon>
        <taxon>Fungi</taxon>
        <taxon>Dikarya</taxon>
        <taxon>Ascomycota</taxon>
        <taxon>Saccharomycotina</taxon>
        <taxon>Dipodascomycetes</taxon>
        <taxon>Dipodascales</taxon>
        <taxon>Trichomonascaceae</taxon>
        <taxon>Blastobotrys</taxon>
    </lineage>
</organism>
<dbReference type="PROSITE" id="PS00802">
    <property type="entry name" value="TRANSKETOLASE_2"/>
    <property type="match status" value="1"/>
</dbReference>
<dbReference type="Pfam" id="PF22613">
    <property type="entry name" value="Transketolase_C_1"/>
    <property type="match status" value="1"/>
</dbReference>
<evidence type="ECO:0000256" key="5">
    <source>
        <dbReference type="ARBA" id="ARBA00022679"/>
    </source>
</evidence>
<evidence type="ECO:0000256" key="4">
    <source>
        <dbReference type="ARBA" id="ARBA00007131"/>
    </source>
</evidence>
<dbReference type="Gene3D" id="3.40.50.970">
    <property type="match status" value="2"/>
</dbReference>
<dbReference type="SMART" id="SM00861">
    <property type="entry name" value="Transket_pyr"/>
    <property type="match status" value="1"/>
</dbReference>
<dbReference type="EMBL" id="HG937691">
    <property type="protein sequence ID" value="CDP33611.1"/>
    <property type="molecule type" value="Genomic_DNA"/>
</dbReference>
<dbReference type="SUPFAM" id="SSF52922">
    <property type="entry name" value="TK C-terminal domain-like"/>
    <property type="match status" value="1"/>
</dbReference>
<evidence type="ECO:0000256" key="1">
    <source>
        <dbReference type="ARBA" id="ARBA00001941"/>
    </source>
</evidence>
<keyword evidence="6" id="KW-0479">Metal-binding</keyword>
<name>A0A060T348_BLAAD</name>
<reference evidence="10" key="2">
    <citation type="submission" date="2014-06" db="EMBL/GenBank/DDBJ databases">
        <title>The complete genome of Blastobotrys (Arxula) adeninivorans LS3 - a yeast of biotechnological interest.</title>
        <authorList>
            <person name="Kunze G."/>
            <person name="Gaillardin C."/>
            <person name="Czernicka M."/>
            <person name="Durrens P."/>
            <person name="Martin T."/>
            <person name="Boer E."/>
            <person name="Gabaldon T."/>
            <person name="Cruz J."/>
            <person name="Talla E."/>
            <person name="Marck C."/>
            <person name="Goffeau A."/>
            <person name="Barbe V."/>
            <person name="Baret P."/>
            <person name="Baronian K."/>
            <person name="Beier S."/>
            <person name="Bleykasten C."/>
            <person name="Bode R."/>
            <person name="Casaregola S."/>
            <person name="Despons L."/>
            <person name="Fairhead C."/>
            <person name="Giersberg M."/>
            <person name="Gierski P."/>
            <person name="Hahnel U."/>
            <person name="Hartmann A."/>
            <person name="Jankowska D."/>
            <person name="Jubin C."/>
            <person name="Jung P."/>
            <person name="Lafontaine I."/>
            <person name="Leh-Louis V."/>
            <person name="Lemaire M."/>
            <person name="Marcet-Houben M."/>
            <person name="Mascher M."/>
            <person name="Morel G."/>
            <person name="Richard G.-F."/>
            <person name="Riechen J."/>
            <person name="Sacerdot C."/>
            <person name="Sarkar A."/>
            <person name="Savel G."/>
            <person name="Schacherer J."/>
            <person name="Sherman D."/>
            <person name="Straub M.-L."/>
            <person name="Stein N."/>
            <person name="Thierry A."/>
            <person name="Trautwein-Schult A."/>
            <person name="Westhof E."/>
            <person name="Worch S."/>
            <person name="Dujon B."/>
            <person name="Souciet J.-L."/>
            <person name="Wincker P."/>
            <person name="Scholz U."/>
            <person name="Neuveglise N."/>
        </authorList>
    </citation>
    <scope>NUCLEOTIDE SEQUENCE</scope>
    <source>
        <strain evidence="10">LS3</strain>
    </source>
</reference>
<dbReference type="PANTHER" id="PTHR43522:SF6">
    <property type="entry name" value="TRANSKETOLASE-LIKE PYRIMIDINE-BINDING DOMAIN-CONTAINING PROTEIN-RELATED"/>
    <property type="match status" value="1"/>
</dbReference>
<dbReference type="InterPro" id="IPR009014">
    <property type="entry name" value="Transketo_C/PFOR_II"/>
</dbReference>
<dbReference type="InterPro" id="IPR033247">
    <property type="entry name" value="Transketolase_fam"/>
</dbReference>
<dbReference type="InterPro" id="IPR005475">
    <property type="entry name" value="Transketolase-like_Pyr-bd"/>
</dbReference>
<evidence type="ECO:0000256" key="3">
    <source>
        <dbReference type="ARBA" id="ARBA00001964"/>
    </source>
</evidence>
<dbReference type="AlphaFoldDB" id="A0A060T348"/>
<accession>A0A060T348</accession>
<protein>
    <submittedName>
        <fullName evidence="10">ARAD1A13266p</fullName>
    </submittedName>
</protein>
<dbReference type="PhylomeDB" id="A0A060T348"/>
<dbReference type="GO" id="GO:0005829">
    <property type="term" value="C:cytosol"/>
    <property type="evidence" value="ECO:0007669"/>
    <property type="project" value="TreeGrafter"/>
</dbReference>
<evidence type="ECO:0000313" key="10">
    <source>
        <dbReference type="EMBL" id="CDP33611.1"/>
    </source>
</evidence>
<keyword evidence="8" id="KW-0786">Thiamine pyrophosphate</keyword>
<comment type="cofactor">
    <cofactor evidence="2">
        <name>Mg(2+)</name>
        <dbReference type="ChEBI" id="CHEBI:18420"/>
    </cofactor>
</comment>
<feature type="domain" description="Transketolase-like pyrimidine-binding" evidence="9">
    <location>
        <begin position="354"/>
        <end position="528"/>
    </location>
</feature>